<proteinExistence type="predicted"/>
<dbReference type="EMBL" id="QKYT01000502">
    <property type="protein sequence ID" value="RIA84310.1"/>
    <property type="molecule type" value="Genomic_DNA"/>
</dbReference>
<reference evidence="1 2" key="1">
    <citation type="submission" date="2018-06" db="EMBL/GenBank/DDBJ databases">
        <title>Comparative genomics reveals the genomic features of Rhizophagus irregularis, R. cerebriforme, R. diaphanum and Gigaspora rosea, and their symbiotic lifestyle signature.</title>
        <authorList>
            <person name="Morin E."/>
            <person name="San Clemente H."/>
            <person name="Chen E.C.H."/>
            <person name="De La Providencia I."/>
            <person name="Hainaut M."/>
            <person name="Kuo A."/>
            <person name="Kohler A."/>
            <person name="Murat C."/>
            <person name="Tang N."/>
            <person name="Roy S."/>
            <person name="Loubradou J."/>
            <person name="Henrissat B."/>
            <person name="Grigoriev I.V."/>
            <person name="Corradi N."/>
            <person name="Roux C."/>
            <person name="Martin F.M."/>
        </authorList>
    </citation>
    <scope>NUCLEOTIDE SEQUENCE [LARGE SCALE GENOMIC DNA]</scope>
    <source>
        <strain evidence="1 2">DAOM 227022</strain>
    </source>
</reference>
<organism evidence="1 2">
    <name type="scientific">Glomus cerebriforme</name>
    <dbReference type="NCBI Taxonomy" id="658196"/>
    <lineage>
        <taxon>Eukaryota</taxon>
        <taxon>Fungi</taxon>
        <taxon>Fungi incertae sedis</taxon>
        <taxon>Mucoromycota</taxon>
        <taxon>Glomeromycotina</taxon>
        <taxon>Glomeromycetes</taxon>
        <taxon>Glomerales</taxon>
        <taxon>Glomeraceae</taxon>
        <taxon>Glomus</taxon>
    </lineage>
</organism>
<sequence>MKLNFACLKFLKYRVIRQNIQLEFKFFCEKRKLNEEEQLENIFQASHSEIESKIISETNIEDNQTTEENKFIFFIRYARALLNVDPYLPTKNTCIQIIGDRLTLFVVSLAGKRRYLAVELASCNNCSENLRVWLHLPDDVISLMIEDMDILYCELIIYNKNVVIRNVVELFERQWLKGEYDVLEVRLEDKYKKYFEDIRNSTHTFKQQLEDQHKSRTSDKLENVIFAKDLKIIALNDQIISFAPHAGRDGTIEPNAFISFHETNLWTRWREEAKDNPNI</sequence>
<evidence type="ECO:0000313" key="1">
    <source>
        <dbReference type="EMBL" id="RIA84310.1"/>
    </source>
</evidence>
<comment type="caution">
    <text evidence="1">The sequence shown here is derived from an EMBL/GenBank/DDBJ whole genome shotgun (WGS) entry which is preliminary data.</text>
</comment>
<name>A0A397SDG1_9GLOM</name>
<evidence type="ECO:0000313" key="2">
    <source>
        <dbReference type="Proteomes" id="UP000265703"/>
    </source>
</evidence>
<gene>
    <name evidence="1" type="ORF">C1645_880000</name>
</gene>
<protein>
    <submittedName>
        <fullName evidence="1">Uncharacterized protein</fullName>
    </submittedName>
</protein>
<dbReference type="OrthoDB" id="2404656at2759"/>
<dbReference type="AlphaFoldDB" id="A0A397SDG1"/>
<accession>A0A397SDG1</accession>
<keyword evidence="2" id="KW-1185">Reference proteome</keyword>
<dbReference type="Proteomes" id="UP000265703">
    <property type="component" value="Unassembled WGS sequence"/>
</dbReference>